<reference evidence="2 3" key="1">
    <citation type="submission" date="2019-05" db="EMBL/GenBank/DDBJ databases">
        <title>Another draft genome of Portunus trituberculatus and its Hox gene families provides insights of decapod evolution.</title>
        <authorList>
            <person name="Jeong J.-H."/>
            <person name="Song I."/>
            <person name="Kim S."/>
            <person name="Choi T."/>
            <person name="Kim D."/>
            <person name="Ryu S."/>
            <person name="Kim W."/>
        </authorList>
    </citation>
    <scope>NUCLEOTIDE SEQUENCE [LARGE SCALE GENOMIC DNA]</scope>
    <source>
        <tissue evidence="2">Muscle</tissue>
    </source>
</reference>
<name>A0A5B7CKM6_PORTR</name>
<evidence type="ECO:0000313" key="3">
    <source>
        <dbReference type="Proteomes" id="UP000324222"/>
    </source>
</evidence>
<feature type="compositionally biased region" description="Low complexity" evidence="1">
    <location>
        <begin position="29"/>
        <end position="39"/>
    </location>
</feature>
<dbReference type="Proteomes" id="UP000324222">
    <property type="component" value="Unassembled WGS sequence"/>
</dbReference>
<feature type="region of interest" description="Disordered" evidence="1">
    <location>
        <begin position="1"/>
        <end position="59"/>
    </location>
</feature>
<sequence>MNDLNVVGGDPFREESHRQGRPPLPPLPLDEQQQQPARVVGRRHKGRGVQDMACPLRKQ</sequence>
<evidence type="ECO:0000256" key="1">
    <source>
        <dbReference type="SAM" id="MobiDB-lite"/>
    </source>
</evidence>
<protein>
    <submittedName>
        <fullName evidence="2">Uncharacterized protein</fullName>
    </submittedName>
</protein>
<dbReference type="EMBL" id="VSRR010000061">
    <property type="protein sequence ID" value="MPC09274.1"/>
    <property type="molecule type" value="Genomic_DNA"/>
</dbReference>
<dbReference type="AlphaFoldDB" id="A0A5B7CKM6"/>
<comment type="caution">
    <text evidence="2">The sequence shown here is derived from an EMBL/GenBank/DDBJ whole genome shotgun (WGS) entry which is preliminary data.</text>
</comment>
<keyword evidence="3" id="KW-1185">Reference proteome</keyword>
<gene>
    <name evidence="2" type="ORF">E2C01_001879</name>
</gene>
<evidence type="ECO:0000313" key="2">
    <source>
        <dbReference type="EMBL" id="MPC09274.1"/>
    </source>
</evidence>
<accession>A0A5B7CKM6</accession>
<organism evidence="2 3">
    <name type="scientific">Portunus trituberculatus</name>
    <name type="common">Swimming crab</name>
    <name type="synonym">Neptunus trituberculatus</name>
    <dbReference type="NCBI Taxonomy" id="210409"/>
    <lineage>
        <taxon>Eukaryota</taxon>
        <taxon>Metazoa</taxon>
        <taxon>Ecdysozoa</taxon>
        <taxon>Arthropoda</taxon>
        <taxon>Crustacea</taxon>
        <taxon>Multicrustacea</taxon>
        <taxon>Malacostraca</taxon>
        <taxon>Eumalacostraca</taxon>
        <taxon>Eucarida</taxon>
        <taxon>Decapoda</taxon>
        <taxon>Pleocyemata</taxon>
        <taxon>Brachyura</taxon>
        <taxon>Eubrachyura</taxon>
        <taxon>Portunoidea</taxon>
        <taxon>Portunidae</taxon>
        <taxon>Portuninae</taxon>
        <taxon>Portunus</taxon>
    </lineage>
</organism>
<proteinExistence type="predicted"/>